<organism evidence="2 3">
    <name type="scientific">Pseudomonas fluorescens</name>
    <dbReference type="NCBI Taxonomy" id="294"/>
    <lineage>
        <taxon>Bacteria</taxon>
        <taxon>Pseudomonadati</taxon>
        <taxon>Pseudomonadota</taxon>
        <taxon>Gammaproteobacteria</taxon>
        <taxon>Pseudomonadales</taxon>
        <taxon>Pseudomonadaceae</taxon>
        <taxon>Pseudomonas</taxon>
    </lineage>
</organism>
<feature type="region of interest" description="Disordered" evidence="1">
    <location>
        <begin position="16"/>
        <end position="37"/>
    </location>
</feature>
<accession>A0A5E7NG99</accession>
<proteinExistence type="predicted"/>
<evidence type="ECO:0000313" key="2">
    <source>
        <dbReference type="EMBL" id="VVP36331.1"/>
    </source>
</evidence>
<sequence length="37" mass="4211">MHLDDHKNVELERLQTETQKLGAQRRKAFGGGSKTET</sequence>
<evidence type="ECO:0000256" key="1">
    <source>
        <dbReference type="SAM" id="MobiDB-lite"/>
    </source>
</evidence>
<protein>
    <submittedName>
        <fullName evidence="2">Uncharacterized protein</fullName>
    </submittedName>
</protein>
<name>A0A5E7NG99_PSEFL</name>
<gene>
    <name evidence="2" type="ORF">PS896_04623</name>
</gene>
<dbReference type="Proteomes" id="UP000377224">
    <property type="component" value="Unassembled WGS sequence"/>
</dbReference>
<evidence type="ECO:0000313" key="3">
    <source>
        <dbReference type="Proteomes" id="UP000377224"/>
    </source>
</evidence>
<dbReference type="EMBL" id="CABVIN010000007">
    <property type="protein sequence ID" value="VVP36331.1"/>
    <property type="molecule type" value="Genomic_DNA"/>
</dbReference>
<dbReference type="AlphaFoldDB" id="A0A5E7NG99"/>
<reference evidence="2 3" key="1">
    <citation type="submission" date="2019-09" db="EMBL/GenBank/DDBJ databases">
        <authorList>
            <person name="Chandra G."/>
            <person name="Truman W A."/>
        </authorList>
    </citation>
    <scope>NUCLEOTIDE SEQUENCE [LARGE SCALE GENOMIC DNA]</scope>
    <source>
        <strain evidence="2">PS896</strain>
    </source>
</reference>